<accession>A0A8H2ZTC8</accession>
<dbReference type="AlphaFoldDB" id="A0A8H2ZTC8"/>
<comment type="similarity">
    <text evidence="1">Belongs to the paxM FAD-dependent monooxygenase family.</text>
</comment>
<dbReference type="PRINTS" id="PR00420">
    <property type="entry name" value="RNGMNOXGNASE"/>
</dbReference>
<sequence>MKVIVVGAGIAGLSAAIGLRRAGHEVLILDKSSLSNEVGAAIHVQPNASRIVTQWGFDIERARLVTAKSSTLTSGDDLRVLTVIDVSNTEEEYGSRFFYSHRVDLHTELKLLATGEEGQGKPAVIQNKCEVVGYDTINGSLTLADGTSMTADLVVGADGIHSAAVKEVIGYENPAVPTGTSCFRCLIPVKEIQEDPECAFFMEEMEGKLRVFVSPNNSKKRIVWYPCRENQILNVGFMCPDREGLESTEDWTIRIPSEIFHNELIGYHPALRHLLAKGKDVRLWKLLFRAPIPTWHRGKLVLIGDAAHPMLPYQGQAGAQAIEDGCALGILFSNLPPGNPTAETISTRLNSFEKIRRNRASAMQMLSNEGVDQAEEVTESARCFMEEGQSVPLTPKEYQKYIYGHDVAKACEEELERINRIEGVE</sequence>
<feature type="domain" description="FAD-binding" evidence="6">
    <location>
        <begin position="2"/>
        <end position="363"/>
    </location>
</feature>
<keyword evidence="8" id="KW-1185">Reference proteome</keyword>
<evidence type="ECO:0000256" key="4">
    <source>
        <dbReference type="ARBA" id="ARBA00023002"/>
    </source>
</evidence>
<dbReference type="SUPFAM" id="SSF51905">
    <property type="entry name" value="FAD/NAD(P)-binding domain"/>
    <property type="match status" value="1"/>
</dbReference>
<evidence type="ECO:0000313" key="8">
    <source>
        <dbReference type="Proteomes" id="UP000624404"/>
    </source>
</evidence>
<reference evidence="7" key="1">
    <citation type="submission" date="2020-10" db="EMBL/GenBank/DDBJ databases">
        <authorList>
            <person name="Kusch S."/>
        </authorList>
    </citation>
    <scope>NUCLEOTIDE SEQUENCE</scope>
    <source>
        <strain evidence="7">SwB9</strain>
    </source>
</reference>
<organism evidence="7 8">
    <name type="scientific">Sclerotinia trifoliorum</name>
    <dbReference type="NCBI Taxonomy" id="28548"/>
    <lineage>
        <taxon>Eukaryota</taxon>
        <taxon>Fungi</taxon>
        <taxon>Dikarya</taxon>
        <taxon>Ascomycota</taxon>
        <taxon>Pezizomycotina</taxon>
        <taxon>Leotiomycetes</taxon>
        <taxon>Helotiales</taxon>
        <taxon>Sclerotiniaceae</taxon>
        <taxon>Sclerotinia</taxon>
    </lineage>
</organism>
<dbReference type="InterPro" id="IPR036188">
    <property type="entry name" value="FAD/NAD-bd_sf"/>
</dbReference>
<gene>
    <name evidence="7" type="ORF">SCLTRI_LOCUS5995</name>
</gene>
<keyword evidence="3" id="KW-0274">FAD</keyword>
<protein>
    <submittedName>
        <fullName evidence="7">4b2ebc84-1b8a-41b5-883e-30fb027223f2</fullName>
    </submittedName>
</protein>
<evidence type="ECO:0000313" key="7">
    <source>
        <dbReference type="EMBL" id="CAD6445785.1"/>
    </source>
</evidence>
<keyword evidence="2" id="KW-0285">Flavoprotein</keyword>
<keyword evidence="5" id="KW-0503">Monooxygenase</keyword>
<dbReference type="InterPro" id="IPR050493">
    <property type="entry name" value="FAD-dep_Monooxygenase_BioMet"/>
</dbReference>
<evidence type="ECO:0000256" key="5">
    <source>
        <dbReference type="ARBA" id="ARBA00023033"/>
    </source>
</evidence>
<evidence type="ECO:0000259" key="6">
    <source>
        <dbReference type="Pfam" id="PF01494"/>
    </source>
</evidence>
<dbReference type="Proteomes" id="UP000624404">
    <property type="component" value="Unassembled WGS sequence"/>
</dbReference>
<evidence type="ECO:0000256" key="1">
    <source>
        <dbReference type="ARBA" id="ARBA00007992"/>
    </source>
</evidence>
<comment type="caution">
    <text evidence="7">The sequence shown here is derived from an EMBL/GenBank/DDBJ whole genome shotgun (WGS) entry which is preliminary data.</text>
</comment>
<dbReference type="OrthoDB" id="9993796at2759"/>
<dbReference type="SUPFAM" id="SSF54373">
    <property type="entry name" value="FAD-linked reductases, C-terminal domain"/>
    <property type="match status" value="1"/>
</dbReference>
<dbReference type="GO" id="GO:0071949">
    <property type="term" value="F:FAD binding"/>
    <property type="evidence" value="ECO:0007669"/>
    <property type="project" value="InterPro"/>
</dbReference>
<name>A0A8H2ZTC8_9HELO</name>
<dbReference type="GO" id="GO:0004497">
    <property type="term" value="F:monooxygenase activity"/>
    <property type="evidence" value="ECO:0007669"/>
    <property type="project" value="UniProtKB-KW"/>
</dbReference>
<dbReference type="PANTHER" id="PTHR13789">
    <property type="entry name" value="MONOOXYGENASE"/>
    <property type="match status" value="1"/>
</dbReference>
<dbReference type="Gene3D" id="3.50.50.60">
    <property type="entry name" value="FAD/NAD(P)-binding domain"/>
    <property type="match status" value="1"/>
</dbReference>
<dbReference type="EMBL" id="CAJHIA010000017">
    <property type="protein sequence ID" value="CAD6445785.1"/>
    <property type="molecule type" value="Genomic_DNA"/>
</dbReference>
<dbReference type="PANTHER" id="PTHR13789:SF215">
    <property type="entry name" value="FAD-BINDING DOMAIN-CONTAINING PROTEIN-RELATED"/>
    <property type="match status" value="1"/>
</dbReference>
<proteinExistence type="inferred from homology"/>
<evidence type="ECO:0000256" key="2">
    <source>
        <dbReference type="ARBA" id="ARBA00022630"/>
    </source>
</evidence>
<keyword evidence="4" id="KW-0560">Oxidoreductase</keyword>
<dbReference type="InterPro" id="IPR002938">
    <property type="entry name" value="FAD-bd"/>
</dbReference>
<evidence type="ECO:0000256" key="3">
    <source>
        <dbReference type="ARBA" id="ARBA00022827"/>
    </source>
</evidence>
<dbReference type="Pfam" id="PF01494">
    <property type="entry name" value="FAD_binding_3"/>
    <property type="match status" value="1"/>
</dbReference>